<dbReference type="GO" id="GO:0003676">
    <property type="term" value="F:nucleic acid binding"/>
    <property type="evidence" value="ECO:0007669"/>
    <property type="project" value="InterPro"/>
</dbReference>
<evidence type="ECO:0000313" key="4">
    <source>
        <dbReference type="Proteomes" id="UP000309561"/>
    </source>
</evidence>
<dbReference type="InterPro" id="IPR001667">
    <property type="entry name" value="DDH_dom"/>
</dbReference>
<accession>A0A4U2Z4Z4</accession>
<dbReference type="RefSeq" id="WP_137013643.1">
    <property type="nucleotide sequence ID" value="NZ_SZPX01000005.1"/>
</dbReference>
<evidence type="ECO:0000313" key="3">
    <source>
        <dbReference type="EMBL" id="TKI69229.1"/>
    </source>
</evidence>
<dbReference type="Gene3D" id="3.90.1640.10">
    <property type="entry name" value="inorganic pyrophosphatase (n-terminal core)"/>
    <property type="match status" value="1"/>
</dbReference>
<feature type="domain" description="DHHA1" evidence="2">
    <location>
        <begin position="244"/>
        <end position="309"/>
    </location>
</feature>
<organism evidence="3 4">
    <name type="scientific">Sulfurimonas crateris</name>
    <dbReference type="NCBI Taxonomy" id="2574727"/>
    <lineage>
        <taxon>Bacteria</taxon>
        <taxon>Pseudomonadati</taxon>
        <taxon>Campylobacterota</taxon>
        <taxon>Epsilonproteobacteria</taxon>
        <taxon>Campylobacterales</taxon>
        <taxon>Sulfurimonadaceae</taxon>
        <taxon>Sulfurimonas</taxon>
    </lineage>
</organism>
<dbReference type="InterPro" id="IPR051319">
    <property type="entry name" value="Oligoribo/pAp-PDE_c-di-AMP_PDE"/>
</dbReference>
<reference evidence="3 4" key="1">
    <citation type="submission" date="2019-04" db="EMBL/GenBank/DDBJ databases">
        <title>Sulfurimonas crateris sp. nov. a facultative anaerobic sulfur-oxidizing chemolithautotrophic bacterium isolated from a terrestrial mud vulcano.</title>
        <authorList>
            <person name="Ratnikova N.M."/>
            <person name="Slobodkin A.I."/>
            <person name="Merkel A.Y."/>
            <person name="Novikov A."/>
            <person name="Bonch-Osmolovskaya E.A."/>
            <person name="Slobodkina G.B."/>
        </authorList>
    </citation>
    <scope>NUCLEOTIDE SEQUENCE [LARGE SCALE GENOMIC DNA]</scope>
    <source>
        <strain evidence="3 4">SN118</strain>
    </source>
</reference>
<sequence length="312" mass="34628">MSKILAKIEKAEHIVLISHINPDADSLGSASAMYTMLLQKHKKVSWFCKSSEIDQKLSFLPWFEKIKSRFPASADLAIAFDCADKKRLGVEIECDLINIDHHITNTNYGDLNFVEPDFISTTELLYDLFKKNGVKINPKMATAIYAGLLDDSGAFLSQEVDGTTFATVVELIEHGADFKLCNKKIAKSVSLAAFRLKSVMYKNMLLEESAKVSVFCLSREDMAMSGAVAEDCEAPLEESLYLPHVEVAVLLREQRDLGIKCSLRSSSTVDVGKIATLFGGGGHFSRAGFEIYEKLSLDEAKNRVLDLIKKEL</sequence>
<dbReference type="PANTHER" id="PTHR47618">
    <property type="entry name" value="BIFUNCTIONAL OLIGORIBONUCLEASE AND PAP PHOSPHATASE NRNA"/>
    <property type="match status" value="1"/>
</dbReference>
<feature type="domain" description="DDH" evidence="1">
    <location>
        <begin position="14"/>
        <end position="147"/>
    </location>
</feature>
<dbReference type="PANTHER" id="PTHR47618:SF1">
    <property type="entry name" value="BIFUNCTIONAL OLIGORIBONUCLEASE AND PAP PHOSPHATASE NRNA"/>
    <property type="match status" value="1"/>
</dbReference>
<name>A0A4U2Z4Z4_9BACT</name>
<evidence type="ECO:0000259" key="2">
    <source>
        <dbReference type="Pfam" id="PF02272"/>
    </source>
</evidence>
<dbReference type="Pfam" id="PF01368">
    <property type="entry name" value="DHH"/>
    <property type="match status" value="1"/>
</dbReference>
<keyword evidence="4" id="KW-1185">Reference proteome</keyword>
<dbReference type="SUPFAM" id="SSF64182">
    <property type="entry name" value="DHH phosphoesterases"/>
    <property type="match status" value="1"/>
</dbReference>
<dbReference type="OrthoDB" id="9803668at2"/>
<dbReference type="Gene3D" id="3.10.310.30">
    <property type="match status" value="1"/>
</dbReference>
<comment type="caution">
    <text evidence="3">The sequence shown here is derived from an EMBL/GenBank/DDBJ whole genome shotgun (WGS) entry which is preliminary data.</text>
</comment>
<dbReference type="Pfam" id="PF02272">
    <property type="entry name" value="DHHA1"/>
    <property type="match status" value="1"/>
</dbReference>
<proteinExistence type="predicted"/>
<dbReference type="InterPro" id="IPR003156">
    <property type="entry name" value="DHHA1_dom"/>
</dbReference>
<dbReference type="Proteomes" id="UP000309561">
    <property type="component" value="Unassembled WGS sequence"/>
</dbReference>
<dbReference type="InterPro" id="IPR038763">
    <property type="entry name" value="DHH_sf"/>
</dbReference>
<dbReference type="EMBL" id="SZPX01000005">
    <property type="protein sequence ID" value="TKI69229.1"/>
    <property type="molecule type" value="Genomic_DNA"/>
</dbReference>
<gene>
    <name evidence="3" type="ORF">FCU45_06810</name>
</gene>
<evidence type="ECO:0000259" key="1">
    <source>
        <dbReference type="Pfam" id="PF01368"/>
    </source>
</evidence>
<protein>
    <submittedName>
        <fullName evidence="3">Bifunctional oligoribonuclease/PAP phosphatase NrnA</fullName>
    </submittedName>
</protein>
<dbReference type="AlphaFoldDB" id="A0A4U2Z4Z4"/>